<dbReference type="EMBL" id="LXQA010375559">
    <property type="protein sequence ID" value="MCI47684.1"/>
    <property type="molecule type" value="Genomic_DNA"/>
</dbReference>
<dbReference type="Proteomes" id="UP000265520">
    <property type="component" value="Unassembled WGS sequence"/>
</dbReference>
<evidence type="ECO:0000313" key="2">
    <source>
        <dbReference type="EMBL" id="MCI47684.1"/>
    </source>
</evidence>
<evidence type="ECO:0000313" key="3">
    <source>
        <dbReference type="Proteomes" id="UP000265520"/>
    </source>
</evidence>
<sequence>MEERFEEEASEETTEETKEGEIASCTLDE</sequence>
<accession>A0A392SHL9</accession>
<comment type="caution">
    <text evidence="2">The sequence shown here is derived from an EMBL/GenBank/DDBJ whole genome shotgun (WGS) entry which is preliminary data.</text>
</comment>
<reference evidence="2 3" key="1">
    <citation type="journal article" date="2018" name="Front. Plant Sci.">
        <title>Red Clover (Trifolium pratense) and Zigzag Clover (T. medium) - A Picture of Genomic Similarities and Differences.</title>
        <authorList>
            <person name="Dluhosova J."/>
            <person name="Istvanek J."/>
            <person name="Nedelnik J."/>
            <person name="Repkova J."/>
        </authorList>
    </citation>
    <scope>NUCLEOTIDE SEQUENCE [LARGE SCALE GENOMIC DNA]</scope>
    <source>
        <strain evidence="3">cv. 10/8</strain>
        <tissue evidence="2">Leaf</tissue>
    </source>
</reference>
<proteinExistence type="predicted"/>
<evidence type="ECO:0000256" key="1">
    <source>
        <dbReference type="SAM" id="MobiDB-lite"/>
    </source>
</evidence>
<feature type="compositionally biased region" description="Acidic residues" evidence="1">
    <location>
        <begin position="1"/>
        <end position="14"/>
    </location>
</feature>
<dbReference type="AlphaFoldDB" id="A0A392SHL9"/>
<organism evidence="2 3">
    <name type="scientific">Trifolium medium</name>
    <dbReference type="NCBI Taxonomy" id="97028"/>
    <lineage>
        <taxon>Eukaryota</taxon>
        <taxon>Viridiplantae</taxon>
        <taxon>Streptophyta</taxon>
        <taxon>Embryophyta</taxon>
        <taxon>Tracheophyta</taxon>
        <taxon>Spermatophyta</taxon>
        <taxon>Magnoliopsida</taxon>
        <taxon>eudicotyledons</taxon>
        <taxon>Gunneridae</taxon>
        <taxon>Pentapetalae</taxon>
        <taxon>rosids</taxon>
        <taxon>fabids</taxon>
        <taxon>Fabales</taxon>
        <taxon>Fabaceae</taxon>
        <taxon>Papilionoideae</taxon>
        <taxon>50 kb inversion clade</taxon>
        <taxon>NPAAA clade</taxon>
        <taxon>Hologalegina</taxon>
        <taxon>IRL clade</taxon>
        <taxon>Trifolieae</taxon>
        <taxon>Trifolium</taxon>
    </lineage>
</organism>
<protein>
    <submittedName>
        <fullName evidence="2">Uncharacterized protein</fullName>
    </submittedName>
</protein>
<keyword evidence="3" id="KW-1185">Reference proteome</keyword>
<feature type="region of interest" description="Disordered" evidence="1">
    <location>
        <begin position="1"/>
        <end position="29"/>
    </location>
</feature>
<feature type="non-terminal residue" evidence="2">
    <location>
        <position position="29"/>
    </location>
</feature>
<name>A0A392SHL9_9FABA</name>